<gene>
    <name evidence="1" type="ORF">CC80DRAFT_210265</name>
</gene>
<sequence length="138" mass="15206">MNRCAHWRILEGPAPRVFLIGVDEVGKSNRAGARPIVVSALYINLQSSHSSRPSPPPIMSTEQQGVSIGTYKSLIGDSSPSTSASSSLPYIYRNFFGSNVRYHRLNSSMTSRISHQHRAQSLCGSCGRYAAQRPKTRR</sequence>
<dbReference type="EMBL" id="ML977018">
    <property type="protein sequence ID" value="KAF1951365.1"/>
    <property type="molecule type" value="Genomic_DNA"/>
</dbReference>
<dbReference type="AlphaFoldDB" id="A0A6A5TEW7"/>
<name>A0A6A5TEW7_9PLEO</name>
<reference evidence="1" key="1">
    <citation type="journal article" date="2020" name="Stud. Mycol.">
        <title>101 Dothideomycetes genomes: a test case for predicting lifestyles and emergence of pathogens.</title>
        <authorList>
            <person name="Haridas S."/>
            <person name="Albert R."/>
            <person name="Binder M."/>
            <person name="Bloem J."/>
            <person name="Labutti K."/>
            <person name="Salamov A."/>
            <person name="Andreopoulos B."/>
            <person name="Baker S."/>
            <person name="Barry K."/>
            <person name="Bills G."/>
            <person name="Bluhm B."/>
            <person name="Cannon C."/>
            <person name="Castanera R."/>
            <person name="Culley D."/>
            <person name="Daum C."/>
            <person name="Ezra D."/>
            <person name="Gonzalez J."/>
            <person name="Henrissat B."/>
            <person name="Kuo A."/>
            <person name="Liang C."/>
            <person name="Lipzen A."/>
            <person name="Lutzoni F."/>
            <person name="Magnuson J."/>
            <person name="Mondo S."/>
            <person name="Nolan M."/>
            <person name="Ohm R."/>
            <person name="Pangilinan J."/>
            <person name="Park H.-J."/>
            <person name="Ramirez L."/>
            <person name="Alfaro M."/>
            <person name="Sun H."/>
            <person name="Tritt A."/>
            <person name="Yoshinaga Y."/>
            <person name="Zwiers L.-H."/>
            <person name="Turgeon B."/>
            <person name="Goodwin S."/>
            <person name="Spatafora J."/>
            <person name="Crous P."/>
            <person name="Grigoriev I."/>
        </authorList>
    </citation>
    <scope>NUCLEOTIDE SEQUENCE</scope>
    <source>
        <strain evidence="1">CBS 675.92</strain>
    </source>
</reference>
<proteinExistence type="predicted"/>
<accession>A0A6A5TEW7</accession>
<protein>
    <submittedName>
        <fullName evidence="1">Uncharacterized protein</fullName>
    </submittedName>
</protein>
<keyword evidence="2" id="KW-1185">Reference proteome</keyword>
<evidence type="ECO:0000313" key="2">
    <source>
        <dbReference type="Proteomes" id="UP000800035"/>
    </source>
</evidence>
<dbReference type="Proteomes" id="UP000800035">
    <property type="component" value="Unassembled WGS sequence"/>
</dbReference>
<organism evidence="1 2">
    <name type="scientific">Byssothecium circinans</name>
    <dbReference type="NCBI Taxonomy" id="147558"/>
    <lineage>
        <taxon>Eukaryota</taxon>
        <taxon>Fungi</taxon>
        <taxon>Dikarya</taxon>
        <taxon>Ascomycota</taxon>
        <taxon>Pezizomycotina</taxon>
        <taxon>Dothideomycetes</taxon>
        <taxon>Pleosporomycetidae</taxon>
        <taxon>Pleosporales</taxon>
        <taxon>Massarineae</taxon>
        <taxon>Massarinaceae</taxon>
        <taxon>Byssothecium</taxon>
    </lineage>
</organism>
<evidence type="ECO:0000313" key="1">
    <source>
        <dbReference type="EMBL" id="KAF1951365.1"/>
    </source>
</evidence>